<dbReference type="Gene3D" id="1.10.630.10">
    <property type="entry name" value="Cytochrome P450"/>
    <property type="match status" value="1"/>
</dbReference>
<dbReference type="Pfam" id="PF00067">
    <property type="entry name" value="p450"/>
    <property type="match status" value="1"/>
</dbReference>
<dbReference type="GO" id="GO:0005506">
    <property type="term" value="F:iron ion binding"/>
    <property type="evidence" value="ECO:0007669"/>
    <property type="project" value="InterPro"/>
</dbReference>
<dbReference type="STRING" id="1441469.A0A1Q5QAT5"/>
<keyword evidence="5" id="KW-0408">Iron</keyword>
<comment type="cofactor">
    <cofactor evidence="1">
        <name>heme</name>
        <dbReference type="ChEBI" id="CHEBI:30413"/>
    </cofactor>
</comment>
<dbReference type="OrthoDB" id="4226488at2759"/>
<evidence type="ECO:0000256" key="3">
    <source>
        <dbReference type="ARBA" id="ARBA00022723"/>
    </source>
</evidence>
<evidence type="ECO:0000256" key="1">
    <source>
        <dbReference type="ARBA" id="ARBA00001971"/>
    </source>
</evidence>
<dbReference type="PANTHER" id="PTHR24305">
    <property type="entry name" value="CYTOCHROME P450"/>
    <property type="match status" value="1"/>
</dbReference>
<dbReference type="RefSeq" id="XP_020123112.1">
    <property type="nucleotide sequence ID" value="XM_020261492.1"/>
</dbReference>
<dbReference type="GeneID" id="31001544"/>
<dbReference type="InterPro" id="IPR036396">
    <property type="entry name" value="Cyt_P450_sf"/>
</dbReference>
<dbReference type="GO" id="GO:0004497">
    <property type="term" value="F:monooxygenase activity"/>
    <property type="evidence" value="ECO:0007669"/>
    <property type="project" value="UniProtKB-KW"/>
</dbReference>
<evidence type="ECO:0000256" key="6">
    <source>
        <dbReference type="ARBA" id="ARBA00023033"/>
    </source>
</evidence>
<dbReference type="EMBL" id="LFMY01000002">
    <property type="protein sequence ID" value="OKL62991.1"/>
    <property type="molecule type" value="Genomic_DNA"/>
</dbReference>
<evidence type="ECO:0000256" key="4">
    <source>
        <dbReference type="ARBA" id="ARBA00023002"/>
    </source>
</evidence>
<dbReference type="Proteomes" id="UP000214365">
    <property type="component" value="Unassembled WGS sequence"/>
</dbReference>
<dbReference type="GO" id="GO:0020037">
    <property type="term" value="F:heme binding"/>
    <property type="evidence" value="ECO:0007669"/>
    <property type="project" value="InterPro"/>
</dbReference>
<dbReference type="GO" id="GO:0016705">
    <property type="term" value="F:oxidoreductase activity, acting on paired donors, with incorporation or reduction of molecular oxygen"/>
    <property type="evidence" value="ECO:0007669"/>
    <property type="project" value="InterPro"/>
</dbReference>
<evidence type="ECO:0000256" key="2">
    <source>
        <dbReference type="ARBA" id="ARBA00010617"/>
    </source>
</evidence>
<keyword evidence="3" id="KW-0479">Metal-binding</keyword>
<protein>
    <submittedName>
        <fullName evidence="7">Uncharacterized protein</fullName>
    </submittedName>
</protein>
<proteinExistence type="inferred from homology"/>
<dbReference type="SUPFAM" id="SSF48264">
    <property type="entry name" value="Cytochrome P450"/>
    <property type="match status" value="1"/>
</dbReference>
<reference evidence="7 8" key="1">
    <citation type="submission" date="2015-06" db="EMBL/GenBank/DDBJ databases">
        <title>Talaromyces atroroseus IBT 11181 draft genome.</title>
        <authorList>
            <person name="Rasmussen K.B."/>
            <person name="Rasmussen S."/>
            <person name="Petersen B."/>
            <person name="Sicheritz-Ponten T."/>
            <person name="Mortensen U.H."/>
            <person name="Thrane U."/>
        </authorList>
    </citation>
    <scope>NUCLEOTIDE SEQUENCE [LARGE SCALE GENOMIC DNA]</scope>
    <source>
        <strain evidence="7 8">IBT 11181</strain>
    </source>
</reference>
<comment type="caution">
    <text evidence="7">The sequence shown here is derived from an EMBL/GenBank/DDBJ whole genome shotgun (WGS) entry which is preliminary data.</text>
</comment>
<organism evidence="7 8">
    <name type="scientific">Talaromyces atroroseus</name>
    <dbReference type="NCBI Taxonomy" id="1441469"/>
    <lineage>
        <taxon>Eukaryota</taxon>
        <taxon>Fungi</taxon>
        <taxon>Dikarya</taxon>
        <taxon>Ascomycota</taxon>
        <taxon>Pezizomycotina</taxon>
        <taxon>Eurotiomycetes</taxon>
        <taxon>Eurotiomycetidae</taxon>
        <taxon>Eurotiales</taxon>
        <taxon>Trichocomaceae</taxon>
        <taxon>Talaromyces</taxon>
        <taxon>Talaromyces sect. Trachyspermi</taxon>
    </lineage>
</organism>
<evidence type="ECO:0000256" key="5">
    <source>
        <dbReference type="ARBA" id="ARBA00023004"/>
    </source>
</evidence>
<name>A0A1Q5QAT5_TALAT</name>
<dbReference type="InterPro" id="IPR050121">
    <property type="entry name" value="Cytochrome_P450_monoxygenase"/>
</dbReference>
<evidence type="ECO:0000313" key="7">
    <source>
        <dbReference type="EMBL" id="OKL62991.1"/>
    </source>
</evidence>
<dbReference type="AlphaFoldDB" id="A0A1Q5QAT5"/>
<keyword evidence="6" id="KW-0503">Monooxygenase</keyword>
<comment type="similarity">
    <text evidence="2">Belongs to the cytochrome P450 family.</text>
</comment>
<gene>
    <name evidence="7" type="ORF">UA08_01789</name>
</gene>
<keyword evidence="8" id="KW-1185">Reference proteome</keyword>
<evidence type="ECO:0000313" key="8">
    <source>
        <dbReference type="Proteomes" id="UP000214365"/>
    </source>
</evidence>
<accession>A0A1Q5QAT5</accession>
<dbReference type="PANTHER" id="PTHR24305:SF187">
    <property type="entry name" value="P450, PUTATIVE (EUROFUNG)-RELATED"/>
    <property type="match status" value="1"/>
</dbReference>
<sequence>METSVNTTRDREFHKKRRKVWDNAFKKSLADYAPRIDEFTEQLLVRIARNVGRQIVLNDICIHYSYDVMSPLAFGDSMGFIKGDSDDIAKSVLDNIQKGVDAIGLLLHVPWLMGLLTTFSWAIGPMRQWNEYSGELVVLRKKMKNPKPDLFGHLLENTEDTAAGRSLLNSECRLIVGAGSDTTATALTFLFVHLALYPEWLHERNFVRANEFLNAAMMELRSVVVRVAHKFDIAFPRDTVFDPVEYFSRVKDHFVAGAPRQEIVFSRRSSNT</sequence>
<keyword evidence="4" id="KW-0560">Oxidoreductase</keyword>
<dbReference type="InterPro" id="IPR001128">
    <property type="entry name" value="Cyt_P450"/>
</dbReference>